<sequence>MPRLSRRSLLAACLAAPALVRAQEAWRPTRPVTLVVPFTPGGSTDFLARLLGQSITDALGVGVVVENRPGAGGGIASGAVAKAAPDGQTLLIAHIGTLAVNPWIYARLPYDPVQSFAPVSLLAAVHNVLAIHPSVAARSVPDLIALAKAAPGSLNYGTGGVGSAAHIATAAFEVAAGIRLQHVPYRGTGPAVSDLLAGRIQMALTGAPILLPQVRAGSLLALGVSGTRRLAALPDVPTIAEAALPGFDASQWYGLVAPAGTSAPVIDTLNAICRTTLSTPAMAARLEQEGADAMPSTPDGFAAHIASELARWGAVARAANLKAE</sequence>
<keyword evidence="4" id="KW-1185">Reference proteome</keyword>
<evidence type="ECO:0000313" key="4">
    <source>
        <dbReference type="Proteomes" id="UP000241808"/>
    </source>
</evidence>
<dbReference type="Gene3D" id="3.40.190.150">
    <property type="entry name" value="Bordetella uptake gene, domain 1"/>
    <property type="match status" value="1"/>
</dbReference>
<reference evidence="3 4" key="1">
    <citation type="submission" date="2018-04" db="EMBL/GenBank/DDBJ databases">
        <title>Genomic Encyclopedia of Archaeal and Bacterial Type Strains, Phase II (KMG-II): from individual species to whole genera.</title>
        <authorList>
            <person name="Goeker M."/>
        </authorList>
    </citation>
    <scope>NUCLEOTIDE SEQUENCE [LARGE SCALE GENOMIC DNA]</scope>
    <source>
        <strain evidence="3 4">DSM 25521</strain>
    </source>
</reference>
<comment type="caution">
    <text evidence="3">The sequence shown here is derived from an EMBL/GenBank/DDBJ whole genome shotgun (WGS) entry which is preliminary data.</text>
</comment>
<dbReference type="Proteomes" id="UP000241808">
    <property type="component" value="Unassembled WGS sequence"/>
</dbReference>
<proteinExistence type="inferred from homology"/>
<keyword evidence="2" id="KW-0732">Signal</keyword>
<dbReference type="OrthoDB" id="7374750at2"/>
<name>A0A2T4ZHD6_9HYPH</name>
<evidence type="ECO:0000256" key="2">
    <source>
        <dbReference type="SAM" id="SignalP"/>
    </source>
</evidence>
<evidence type="ECO:0000313" key="3">
    <source>
        <dbReference type="EMBL" id="PTM61391.1"/>
    </source>
</evidence>
<feature type="signal peptide" evidence="2">
    <location>
        <begin position="1"/>
        <end position="22"/>
    </location>
</feature>
<comment type="similarity">
    <text evidence="1">Belongs to the UPF0065 (bug) family.</text>
</comment>
<dbReference type="RefSeq" id="WP_108173873.1">
    <property type="nucleotide sequence ID" value="NZ_PZZL01000001.1"/>
</dbReference>
<dbReference type="InterPro" id="IPR042100">
    <property type="entry name" value="Bug_dom1"/>
</dbReference>
<feature type="chain" id="PRO_5015747773" evidence="2">
    <location>
        <begin position="23"/>
        <end position="324"/>
    </location>
</feature>
<dbReference type="Pfam" id="PF03401">
    <property type="entry name" value="TctC"/>
    <property type="match status" value="1"/>
</dbReference>
<organism evidence="3 4">
    <name type="scientific">Phreatobacter oligotrophus</name>
    <dbReference type="NCBI Taxonomy" id="1122261"/>
    <lineage>
        <taxon>Bacteria</taxon>
        <taxon>Pseudomonadati</taxon>
        <taxon>Pseudomonadota</taxon>
        <taxon>Alphaproteobacteria</taxon>
        <taxon>Hyphomicrobiales</taxon>
        <taxon>Phreatobacteraceae</taxon>
        <taxon>Phreatobacter</taxon>
    </lineage>
</organism>
<keyword evidence="3" id="KW-0675">Receptor</keyword>
<dbReference type="EMBL" id="PZZL01000001">
    <property type="protein sequence ID" value="PTM61391.1"/>
    <property type="molecule type" value="Genomic_DNA"/>
</dbReference>
<dbReference type="PIRSF" id="PIRSF017082">
    <property type="entry name" value="YflP"/>
    <property type="match status" value="1"/>
</dbReference>
<gene>
    <name evidence="3" type="ORF">C8P69_10158</name>
</gene>
<protein>
    <submittedName>
        <fullName evidence="3">Tripartite-type tricarboxylate transporter receptor subunit TctC</fullName>
    </submittedName>
</protein>
<dbReference type="PANTHER" id="PTHR42928:SF5">
    <property type="entry name" value="BLR1237 PROTEIN"/>
    <property type="match status" value="1"/>
</dbReference>
<dbReference type="PANTHER" id="PTHR42928">
    <property type="entry name" value="TRICARBOXYLATE-BINDING PROTEIN"/>
    <property type="match status" value="1"/>
</dbReference>
<dbReference type="InterPro" id="IPR005064">
    <property type="entry name" value="BUG"/>
</dbReference>
<evidence type="ECO:0000256" key="1">
    <source>
        <dbReference type="ARBA" id="ARBA00006987"/>
    </source>
</evidence>
<dbReference type="Gene3D" id="3.40.190.10">
    <property type="entry name" value="Periplasmic binding protein-like II"/>
    <property type="match status" value="1"/>
</dbReference>
<dbReference type="CDD" id="cd13578">
    <property type="entry name" value="PBP2_Bug27"/>
    <property type="match status" value="1"/>
</dbReference>
<dbReference type="AlphaFoldDB" id="A0A2T4ZHD6"/>
<dbReference type="SUPFAM" id="SSF53850">
    <property type="entry name" value="Periplasmic binding protein-like II"/>
    <property type="match status" value="1"/>
</dbReference>
<accession>A0A2T4ZHD6</accession>